<evidence type="ECO:0000256" key="10">
    <source>
        <dbReference type="SAM" id="Phobius"/>
    </source>
</evidence>
<keyword evidence="5 8" id="KW-0812">Transmembrane</keyword>
<protein>
    <submittedName>
        <fullName evidence="11">Aquaporin</fullName>
    </submittedName>
</protein>
<keyword evidence="4" id="KW-1003">Cell membrane</keyword>
<dbReference type="InterPro" id="IPR023271">
    <property type="entry name" value="Aquaporin-like"/>
</dbReference>
<dbReference type="SUPFAM" id="SSF81338">
    <property type="entry name" value="Aquaporin-like"/>
    <property type="match status" value="1"/>
</dbReference>
<gene>
    <name evidence="11" type="ORF">ACH429_11650</name>
</gene>
<keyword evidence="12" id="KW-1185">Reference proteome</keyword>
<sequence length="297" mass="29297">MDTDTTTRTGGLPGGVDTRTVVSEFLGTLLLVFFGVGSAVLGAEYIGTVGIALAFGFVLIALAYALGPISGCHLNPAVTLGMLMAKRMSVRQAIEYWIAQILGAIVGAALLLLVAKQVPGLTISGAFGTTGYGYRSALGITVFGAFIAEIILTFLLVYVYLSATKKLAIVGFAALPIGVALVVIQLVGIPITGTSANPVRSLAPAIFAGSGPLTQVWLFLVAPLVGGVLAALVHGVTHGGGTLGLGRGGAGAPAGEGAAAGTSGDDVPDSGAGGSTDTTRATGGTSGTSGSPGADRP</sequence>
<feature type="transmembrane region" description="Helical" evidence="10">
    <location>
        <begin position="134"/>
        <end position="160"/>
    </location>
</feature>
<evidence type="ECO:0000256" key="1">
    <source>
        <dbReference type="ARBA" id="ARBA00004651"/>
    </source>
</evidence>
<dbReference type="PRINTS" id="PR00783">
    <property type="entry name" value="MINTRINSICP"/>
</dbReference>
<feature type="compositionally biased region" description="Low complexity" evidence="9">
    <location>
        <begin position="275"/>
        <end position="297"/>
    </location>
</feature>
<name>A0ABW7UTA7_9ACTN</name>
<evidence type="ECO:0000256" key="8">
    <source>
        <dbReference type="RuleBase" id="RU000477"/>
    </source>
</evidence>
<evidence type="ECO:0000256" key="9">
    <source>
        <dbReference type="SAM" id="MobiDB-lite"/>
    </source>
</evidence>
<comment type="similarity">
    <text evidence="2 8">Belongs to the MIP/aquaporin (TC 1.A.8) family.</text>
</comment>
<keyword evidence="6 10" id="KW-1133">Transmembrane helix</keyword>
<dbReference type="InterPro" id="IPR000425">
    <property type="entry name" value="MIP"/>
</dbReference>
<comment type="caution">
    <text evidence="11">The sequence shown here is derived from an EMBL/GenBank/DDBJ whole genome shotgun (WGS) entry which is preliminary data.</text>
</comment>
<keyword evidence="3 8" id="KW-0813">Transport</keyword>
<evidence type="ECO:0000313" key="12">
    <source>
        <dbReference type="Proteomes" id="UP001611548"/>
    </source>
</evidence>
<evidence type="ECO:0000256" key="2">
    <source>
        <dbReference type="ARBA" id="ARBA00006175"/>
    </source>
</evidence>
<feature type="transmembrane region" description="Helical" evidence="10">
    <location>
        <begin position="21"/>
        <end position="43"/>
    </location>
</feature>
<dbReference type="PROSITE" id="PS00221">
    <property type="entry name" value="MIP"/>
    <property type="match status" value="1"/>
</dbReference>
<reference evidence="11 12" key="1">
    <citation type="submission" date="2024-10" db="EMBL/GenBank/DDBJ databases">
        <title>The Natural Products Discovery Center: Release of the First 8490 Sequenced Strains for Exploring Actinobacteria Biosynthetic Diversity.</title>
        <authorList>
            <person name="Kalkreuter E."/>
            <person name="Kautsar S.A."/>
            <person name="Yang D."/>
            <person name="Bader C.D."/>
            <person name="Teijaro C.N."/>
            <person name="Fluegel L."/>
            <person name="Davis C.M."/>
            <person name="Simpson J.R."/>
            <person name="Lauterbach L."/>
            <person name="Steele A.D."/>
            <person name="Gui C."/>
            <person name="Meng S."/>
            <person name="Li G."/>
            <person name="Viehrig K."/>
            <person name="Ye F."/>
            <person name="Su P."/>
            <person name="Kiefer A.F."/>
            <person name="Nichols A."/>
            <person name="Cepeda A.J."/>
            <person name="Yan W."/>
            <person name="Fan B."/>
            <person name="Jiang Y."/>
            <person name="Adhikari A."/>
            <person name="Zheng C.-J."/>
            <person name="Schuster L."/>
            <person name="Cowan T.M."/>
            <person name="Smanski M.J."/>
            <person name="Chevrette M.G."/>
            <person name="De Carvalho L.P.S."/>
            <person name="Shen B."/>
        </authorList>
    </citation>
    <scope>NUCLEOTIDE SEQUENCE [LARGE SCALE GENOMIC DNA]</scope>
    <source>
        <strain evidence="11 12">NPDC020327</strain>
    </source>
</reference>
<feature type="transmembrane region" description="Helical" evidence="10">
    <location>
        <begin position="93"/>
        <end position="114"/>
    </location>
</feature>
<evidence type="ECO:0000256" key="3">
    <source>
        <dbReference type="ARBA" id="ARBA00022448"/>
    </source>
</evidence>
<evidence type="ECO:0000256" key="4">
    <source>
        <dbReference type="ARBA" id="ARBA00022475"/>
    </source>
</evidence>
<evidence type="ECO:0000256" key="6">
    <source>
        <dbReference type="ARBA" id="ARBA00022989"/>
    </source>
</evidence>
<dbReference type="PANTHER" id="PTHR19139:SF199">
    <property type="entry name" value="MIP17260P"/>
    <property type="match status" value="1"/>
</dbReference>
<keyword evidence="7 10" id="KW-0472">Membrane</keyword>
<proteinExistence type="inferred from homology"/>
<feature type="transmembrane region" description="Helical" evidence="10">
    <location>
        <begin position="216"/>
        <end position="237"/>
    </location>
</feature>
<dbReference type="InterPro" id="IPR034294">
    <property type="entry name" value="Aquaporin_transptr"/>
</dbReference>
<evidence type="ECO:0000256" key="7">
    <source>
        <dbReference type="ARBA" id="ARBA00023136"/>
    </source>
</evidence>
<dbReference type="EMBL" id="JBIRWE010000004">
    <property type="protein sequence ID" value="MFI1964757.1"/>
    <property type="molecule type" value="Genomic_DNA"/>
</dbReference>
<organism evidence="11 12">
    <name type="scientific">Streptomyces pathocidini</name>
    <dbReference type="NCBI Taxonomy" id="1650571"/>
    <lineage>
        <taxon>Bacteria</taxon>
        <taxon>Bacillati</taxon>
        <taxon>Actinomycetota</taxon>
        <taxon>Actinomycetes</taxon>
        <taxon>Kitasatosporales</taxon>
        <taxon>Streptomycetaceae</taxon>
        <taxon>Streptomyces</taxon>
    </lineage>
</organism>
<evidence type="ECO:0000256" key="5">
    <source>
        <dbReference type="ARBA" id="ARBA00022692"/>
    </source>
</evidence>
<dbReference type="Pfam" id="PF00230">
    <property type="entry name" value="MIP"/>
    <property type="match status" value="1"/>
</dbReference>
<dbReference type="CDD" id="cd00333">
    <property type="entry name" value="MIP"/>
    <property type="match status" value="1"/>
</dbReference>
<feature type="transmembrane region" description="Helical" evidence="10">
    <location>
        <begin position="49"/>
        <end position="72"/>
    </location>
</feature>
<dbReference type="RefSeq" id="WP_079100932.1">
    <property type="nucleotide sequence ID" value="NZ_JBIRWE010000004.1"/>
</dbReference>
<evidence type="ECO:0000313" key="11">
    <source>
        <dbReference type="EMBL" id="MFI1964757.1"/>
    </source>
</evidence>
<feature type="region of interest" description="Disordered" evidence="9">
    <location>
        <begin position="251"/>
        <end position="297"/>
    </location>
</feature>
<dbReference type="Gene3D" id="1.20.1080.10">
    <property type="entry name" value="Glycerol uptake facilitator protein"/>
    <property type="match status" value="1"/>
</dbReference>
<feature type="compositionally biased region" description="Low complexity" evidence="9">
    <location>
        <begin position="255"/>
        <end position="264"/>
    </location>
</feature>
<feature type="transmembrane region" description="Helical" evidence="10">
    <location>
        <begin position="167"/>
        <end position="191"/>
    </location>
</feature>
<comment type="subcellular location">
    <subcellularLocation>
        <location evidence="1">Cell membrane</location>
        <topology evidence="1">Multi-pass membrane protein</topology>
    </subcellularLocation>
</comment>
<dbReference type="Proteomes" id="UP001611548">
    <property type="component" value="Unassembled WGS sequence"/>
</dbReference>
<accession>A0ABW7UTA7</accession>
<dbReference type="PANTHER" id="PTHR19139">
    <property type="entry name" value="AQUAPORIN TRANSPORTER"/>
    <property type="match status" value="1"/>
</dbReference>
<dbReference type="InterPro" id="IPR022357">
    <property type="entry name" value="MIP_CS"/>
</dbReference>